<comment type="similarity">
    <text evidence="4">Belongs to the pectinesterase family.</text>
</comment>
<dbReference type="InterPro" id="IPR020615">
    <property type="entry name" value="Thiolase_acyl_enz_int_AS"/>
</dbReference>
<comment type="catalytic activity">
    <reaction evidence="14">
        <text>[(1-&gt;4)-alpha-D-galacturonosyl methyl ester](n) + n H2O = [(1-&gt;4)-alpha-D-galacturonosyl](n) + n methanol + n H(+)</text>
        <dbReference type="Rhea" id="RHEA:22380"/>
        <dbReference type="Rhea" id="RHEA-COMP:14570"/>
        <dbReference type="Rhea" id="RHEA-COMP:14573"/>
        <dbReference type="ChEBI" id="CHEBI:15377"/>
        <dbReference type="ChEBI" id="CHEBI:15378"/>
        <dbReference type="ChEBI" id="CHEBI:17790"/>
        <dbReference type="ChEBI" id="CHEBI:140522"/>
        <dbReference type="ChEBI" id="CHEBI:140523"/>
        <dbReference type="EC" id="3.1.1.11"/>
    </reaction>
</comment>
<dbReference type="PROSITE" id="PS00098">
    <property type="entry name" value="THIOLASE_1"/>
    <property type="match status" value="1"/>
</dbReference>
<keyword evidence="19" id="KW-1185">Reference proteome</keyword>
<reference evidence="18 19" key="1">
    <citation type="journal article" date="2017" name="Mol. Ecol.">
        <title>Comparative and population genomic landscape of Phellinus noxius: A hypervariable fungus causing root rot in trees.</title>
        <authorList>
            <person name="Chung C.L."/>
            <person name="Lee T.J."/>
            <person name="Akiba M."/>
            <person name="Lee H.H."/>
            <person name="Kuo T.H."/>
            <person name="Liu D."/>
            <person name="Ke H.M."/>
            <person name="Yokoi T."/>
            <person name="Roa M.B."/>
            <person name="Lu M.J."/>
            <person name="Chang Y.Y."/>
            <person name="Ann P.J."/>
            <person name="Tsai J.N."/>
            <person name="Chen C.Y."/>
            <person name="Tzean S.S."/>
            <person name="Ota Y."/>
            <person name="Hattori T."/>
            <person name="Sahashi N."/>
            <person name="Liou R.F."/>
            <person name="Kikuchi T."/>
            <person name="Tsai I.J."/>
        </authorList>
    </citation>
    <scope>NUCLEOTIDE SEQUENCE [LARGE SCALE GENOMIC DNA]</scope>
    <source>
        <strain evidence="18 19">FFPRI411160</strain>
    </source>
</reference>
<dbReference type="GO" id="GO:0042545">
    <property type="term" value="P:cell wall modification"/>
    <property type="evidence" value="ECO:0007669"/>
    <property type="project" value="InterPro"/>
</dbReference>
<comment type="pathway">
    <text evidence="3">Glycan metabolism; pectin degradation; 2-dehydro-3-deoxy-D-gluconate from pectin: step 1/5.</text>
</comment>
<dbReference type="Gene3D" id="2.160.20.10">
    <property type="entry name" value="Single-stranded right-handed beta-helix, Pectin lyase-like"/>
    <property type="match status" value="1"/>
</dbReference>
<dbReference type="InParanoid" id="A0A286US34"/>
<evidence type="ECO:0000313" key="18">
    <source>
        <dbReference type="EMBL" id="PAV22413.1"/>
    </source>
</evidence>
<evidence type="ECO:0000259" key="15">
    <source>
        <dbReference type="Pfam" id="PF00108"/>
    </source>
</evidence>
<evidence type="ECO:0000256" key="13">
    <source>
        <dbReference type="ARBA" id="ARBA00047605"/>
    </source>
</evidence>
<dbReference type="PANTHER" id="PTHR43853:SF10">
    <property type="entry name" value="ACETYL-COA C-ACETYLTRANSFERASE"/>
    <property type="match status" value="1"/>
</dbReference>
<dbReference type="InterPro" id="IPR000070">
    <property type="entry name" value="Pectinesterase_cat"/>
</dbReference>
<keyword evidence="8" id="KW-0808">Transferase</keyword>
<keyword evidence="7" id="KW-0964">Secreted</keyword>
<dbReference type="GO" id="GO:0010124">
    <property type="term" value="P:phenylacetate catabolic process"/>
    <property type="evidence" value="ECO:0007669"/>
    <property type="project" value="TreeGrafter"/>
</dbReference>
<feature type="domain" description="Thiolase N-terminal" evidence="15">
    <location>
        <begin position="35"/>
        <end position="278"/>
    </location>
</feature>
<organism evidence="18 19">
    <name type="scientific">Pyrrhoderma noxium</name>
    <dbReference type="NCBI Taxonomy" id="2282107"/>
    <lineage>
        <taxon>Eukaryota</taxon>
        <taxon>Fungi</taxon>
        <taxon>Dikarya</taxon>
        <taxon>Basidiomycota</taxon>
        <taxon>Agaricomycotina</taxon>
        <taxon>Agaricomycetes</taxon>
        <taxon>Hymenochaetales</taxon>
        <taxon>Hymenochaetaceae</taxon>
        <taxon>Pyrrhoderma</taxon>
    </lineage>
</organism>
<dbReference type="GO" id="GO:0045490">
    <property type="term" value="P:pectin catabolic process"/>
    <property type="evidence" value="ECO:0007669"/>
    <property type="project" value="UniProtKB-UniPathway"/>
</dbReference>
<dbReference type="InterPro" id="IPR020616">
    <property type="entry name" value="Thiolase_N"/>
</dbReference>
<dbReference type="SUPFAM" id="SSF53901">
    <property type="entry name" value="Thiolase-like"/>
    <property type="match status" value="2"/>
</dbReference>
<dbReference type="EC" id="3.1.1.11" evidence="6"/>
<comment type="catalytic activity">
    <reaction evidence="13">
        <text>an acyl-CoA + acetyl-CoA = a 3-oxoacyl-CoA + CoA</text>
        <dbReference type="Rhea" id="RHEA:21564"/>
        <dbReference type="ChEBI" id="CHEBI:57287"/>
        <dbReference type="ChEBI" id="CHEBI:57288"/>
        <dbReference type="ChEBI" id="CHEBI:58342"/>
        <dbReference type="ChEBI" id="CHEBI:90726"/>
        <dbReference type="EC" id="2.3.1.16"/>
    </reaction>
</comment>
<evidence type="ECO:0000256" key="14">
    <source>
        <dbReference type="ARBA" id="ARBA00047928"/>
    </source>
</evidence>
<dbReference type="PANTHER" id="PTHR43853">
    <property type="entry name" value="3-KETOACYL-COA THIOLASE, PEROXISOMAL"/>
    <property type="match status" value="1"/>
</dbReference>
<comment type="similarity">
    <text evidence="5">Belongs to the thiolase-like superfamily. Thiolase family.</text>
</comment>
<protein>
    <recommendedName>
        <fullName evidence="6">pectinesterase</fullName>
        <ecNumber evidence="6">3.1.1.11</ecNumber>
    </recommendedName>
</protein>
<feature type="domain" description="Pectinesterase catalytic" evidence="16">
    <location>
        <begin position="414"/>
        <end position="703"/>
    </location>
</feature>
<accession>A0A286US34</accession>
<dbReference type="InterPro" id="IPR020617">
    <property type="entry name" value="Thiolase_C"/>
</dbReference>
<name>A0A286US34_9AGAM</name>
<dbReference type="EMBL" id="NBII01000002">
    <property type="protein sequence ID" value="PAV22413.1"/>
    <property type="molecule type" value="Genomic_DNA"/>
</dbReference>
<feature type="domain" description="Thiolase C-terminal" evidence="17">
    <location>
        <begin position="288"/>
        <end position="391"/>
    </location>
</feature>
<dbReference type="InterPro" id="IPR011050">
    <property type="entry name" value="Pectin_lyase_fold/virulence"/>
</dbReference>
<dbReference type="Proteomes" id="UP000217199">
    <property type="component" value="Unassembled WGS sequence"/>
</dbReference>
<comment type="pathway">
    <text evidence="2">Lipid metabolism; fatty acid metabolism.</text>
</comment>
<dbReference type="InterPro" id="IPR016039">
    <property type="entry name" value="Thiolase-like"/>
</dbReference>
<dbReference type="Pfam" id="PF02803">
    <property type="entry name" value="Thiolase_C"/>
    <property type="match status" value="1"/>
</dbReference>
<dbReference type="NCBIfam" id="TIGR01930">
    <property type="entry name" value="AcCoA-C-Actrans"/>
    <property type="match status" value="1"/>
</dbReference>
<dbReference type="InterPro" id="IPR050215">
    <property type="entry name" value="Thiolase-like_sf_Thiolase"/>
</dbReference>
<evidence type="ECO:0000256" key="10">
    <source>
        <dbReference type="ARBA" id="ARBA00022801"/>
    </source>
</evidence>
<evidence type="ECO:0000256" key="3">
    <source>
        <dbReference type="ARBA" id="ARBA00005184"/>
    </source>
</evidence>
<dbReference type="InterPro" id="IPR002155">
    <property type="entry name" value="Thiolase"/>
</dbReference>
<dbReference type="GO" id="GO:0005777">
    <property type="term" value="C:peroxisome"/>
    <property type="evidence" value="ECO:0007669"/>
    <property type="project" value="TreeGrafter"/>
</dbReference>
<dbReference type="GO" id="GO:0003988">
    <property type="term" value="F:acetyl-CoA C-acyltransferase activity"/>
    <property type="evidence" value="ECO:0007669"/>
    <property type="project" value="UniProtKB-EC"/>
</dbReference>
<keyword evidence="11" id="KW-0063">Aspartyl esterase</keyword>
<dbReference type="InterPro" id="IPR012334">
    <property type="entry name" value="Pectin_lyas_fold"/>
</dbReference>
<dbReference type="GO" id="GO:0005576">
    <property type="term" value="C:extracellular region"/>
    <property type="evidence" value="ECO:0007669"/>
    <property type="project" value="UniProtKB-SubCell"/>
</dbReference>
<dbReference type="SUPFAM" id="SSF51126">
    <property type="entry name" value="Pectin lyase-like"/>
    <property type="match status" value="1"/>
</dbReference>
<evidence type="ECO:0000259" key="16">
    <source>
        <dbReference type="Pfam" id="PF01095"/>
    </source>
</evidence>
<evidence type="ECO:0000259" key="17">
    <source>
        <dbReference type="Pfam" id="PF02803"/>
    </source>
</evidence>
<dbReference type="CDD" id="cd00751">
    <property type="entry name" value="thiolase"/>
    <property type="match status" value="1"/>
</dbReference>
<keyword evidence="10" id="KW-0378">Hydrolase</keyword>
<evidence type="ECO:0000256" key="12">
    <source>
        <dbReference type="ARBA" id="ARBA00023315"/>
    </source>
</evidence>
<dbReference type="GO" id="GO:0030599">
    <property type="term" value="F:pectinesterase activity"/>
    <property type="evidence" value="ECO:0007669"/>
    <property type="project" value="UniProtKB-EC"/>
</dbReference>
<dbReference type="AlphaFoldDB" id="A0A286US34"/>
<evidence type="ECO:0000256" key="11">
    <source>
        <dbReference type="ARBA" id="ARBA00023085"/>
    </source>
</evidence>
<evidence type="ECO:0000256" key="9">
    <source>
        <dbReference type="ARBA" id="ARBA00022729"/>
    </source>
</evidence>
<evidence type="ECO:0000256" key="8">
    <source>
        <dbReference type="ARBA" id="ARBA00022679"/>
    </source>
</evidence>
<keyword evidence="12" id="KW-0012">Acyltransferase</keyword>
<keyword evidence="9" id="KW-0732">Signal</keyword>
<dbReference type="UniPathway" id="UPA00545">
    <property type="reaction ID" value="UER00823"/>
</dbReference>
<dbReference type="Pfam" id="PF00108">
    <property type="entry name" value="Thiolase_N"/>
    <property type="match status" value="1"/>
</dbReference>
<comment type="subcellular location">
    <subcellularLocation>
        <location evidence="1">Secreted</location>
    </subcellularLocation>
</comment>
<sequence length="717" mass="77148">MFSRTVVRRSSPLLRYASTQARGLQAILQKKPDDVVITFAARTAMGRVRKGQLKDHPVDEILLALFKATLAKTGLDPSKVDDICVGTCHPPSPLYISRAAAIAAGIPAEVPISTVNRLCSSGLMAVRNIAHDIQSGEASLGIAVGVESMTLNPRPTPEICEDVSLNSQSHDCVQPMGWTSEMVAQNFNVPRDKQDYYALISHSRAEKSLKAGIFNDEIIPIEIRGQKIVEDDTVRPGVTAESLAKLKPVFPGWGGELTTAGNASGIGDGAALCILTTRDRAEKEGMEILGKWVGSSVVGVDPRYMGIGPVPAIEKVLSQTGLRKEDVDTWEINEAFASQFAYCVEKLRVPIEKINVNGGAIALTHPLGMTGTRQIVTGLAQLRRQNGQILCTTSFSRATSRTSPPAGAIIVNPSQTGTSTFSTISEAVASLPDDSTSQNIFIYPGTYEEQILINRPGAVTIYGYTEDITDYSENQVIIRNSLSKAQVPASGGDDATGTLRVKSSTVSIYNLDIHNDYGPGSQALALSAFGTKFGAYSCRFYSYQDTVYSNLGLQVYLRSYFEGAVDFIFGSRGQTYFEGNTIATKGAGCITASGRDGDYDSIFLFNSNTIIAAPDAFSNVTGNVFLGRPWGDYAFVVFKNTVINAPMNKAIWSQWSSSDPNTDHVFFAEYNSTGSGVEGASRPSFATVLSESDAEGYTVVTALGDDYASWVDTDYML</sequence>
<dbReference type="Pfam" id="PF01095">
    <property type="entry name" value="Pectinesterase"/>
    <property type="match status" value="1"/>
</dbReference>
<dbReference type="OrthoDB" id="5404651at2759"/>
<evidence type="ECO:0000256" key="4">
    <source>
        <dbReference type="ARBA" id="ARBA00008891"/>
    </source>
</evidence>
<evidence type="ECO:0000256" key="5">
    <source>
        <dbReference type="ARBA" id="ARBA00010982"/>
    </source>
</evidence>
<gene>
    <name evidence="18" type="ORF">PNOK_0237000</name>
</gene>
<evidence type="ECO:0000256" key="1">
    <source>
        <dbReference type="ARBA" id="ARBA00004613"/>
    </source>
</evidence>
<evidence type="ECO:0000313" key="19">
    <source>
        <dbReference type="Proteomes" id="UP000217199"/>
    </source>
</evidence>
<dbReference type="STRING" id="2282107.A0A286US34"/>
<evidence type="ECO:0000256" key="7">
    <source>
        <dbReference type="ARBA" id="ARBA00022525"/>
    </source>
</evidence>
<dbReference type="Gene3D" id="3.40.47.10">
    <property type="match status" value="2"/>
</dbReference>
<evidence type="ECO:0000256" key="2">
    <source>
        <dbReference type="ARBA" id="ARBA00004872"/>
    </source>
</evidence>
<proteinExistence type="inferred from homology"/>
<dbReference type="GO" id="GO:0006635">
    <property type="term" value="P:fatty acid beta-oxidation"/>
    <property type="evidence" value="ECO:0007669"/>
    <property type="project" value="TreeGrafter"/>
</dbReference>
<comment type="caution">
    <text evidence="18">The sequence shown here is derived from an EMBL/GenBank/DDBJ whole genome shotgun (WGS) entry which is preliminary data.</text>
</comment>
<dbReference type="FunFam" id="2.160.20.10:FF:000014">
    <property type="entry name" value="Pectinesterase"/>
    <property type="match status" value="1"/>
</dbReference>
<evidence type="ECO:0000256" key="6">
    <source>
        <dbReference type="ARBA" id="ARBA00013229"/>
    </source>
</evidence>